<feature type="region of interest" description="Disordered" evidence="1">
    <location>
        <begin position="1"/>
        <end position="27"/>
    </location>
</feature>
<name>A0A4R8R856_9MYCO</name>
<feature type="compositionally biased region" description="Polar residues" evidence="1">
    <location>
        <begin position="1"/>
        <end position="11"/>
    </location>
</feature>
<proteinExistence type="predicted"/>
<evidence type="ECO:0000256" key="1">
    <source>
        <dbReference type="SAM" id="MobiDB-lite"/>
    </source>
</evidence>
<protein>
    <submittedName>
        <fullName evidence="2">Uncharacterized protein</fullName>
    </submittedName>
</protein>
<dbReference type="Proteomes" id="UP000295165">
    <property type="component" value="Unassembled WGS sequence"/>
</dbReference>
<keyword evidence="3" id="KW-1185">Reference proteome</keyword>
<gene>
    <name evidence="2" type="ORF">CCUG63697_00812</name>
</gene>
<accession>A0A4R8R856</accession>
<dbReference type="AlphaFoldDB" id="A0A4R8R856"/>
<sequence>MRNFSAATGSPASIHRVTDSTDARGPGAGARDVVVVVLEVVVEVVVVVDVDAVDEELVDVAEDEVEGVCCRCGAHPATSKIRANTLQTRTR</sequence>
<comment type="caution">
    <text evidence="2">The sequence shown here is derived from an EMBL/GenBank/DDBJ whole genome shotgun (WGS) entry which is preliminary data.</text>
</comment>
<reference evidence="2 3" key="1">
    <citation type="journal article" date="2019" name="Sci. Rep.">
        <title>Extended insight into the Mycobacterium chelonae-abscessus complex through whole genome sequencing of Mycobacterium salmoniphilum outbreak and Mycobacterium salmoniphilum-like strains.</title>
        <authorList>
            <person name="Behra P.R.K."/>
            <person name="Das S."/>
            <person name="Pettersson B.M.F."/>
            <person name="Shirreff L."/>
            <person name="DuCote T."/>
            <person name="Jacobsson K.G."/>
            <person name="Ennis D.G."/>
            <person name="Kirsebom L.A."/>
        </authorList>
    </citation>
    <scope>NUCLEOTIDE SEQUENCE [LARGE SCALE GENOMIC DNA]</scope>
    <source>
        <strain evidence="2 3">CCUG 63697</strain>
    </source>
</reference>
<organism evidence="2 3">
    <name type="scientific">Mycobacteroides franklinii</name>
    <dbReference type="NCBI Taxonomy" id="948102"/>
    <lineage>
        <taxon>Bacteria</taxon>
        <taxon>Bacillati</taxon>
        <taxon>Actinomycetota</taxon>
        <taxon>Actinomycetes</taxon>
        <taxon>Mycobacteriales</taxon>
        <taxon>Mycobacteriaceae</taxon>
        <taxon>Mycobacteroides</taxon>
    </lineage>
</organism>
<dbReference type="EMBL" id="PECC01000026">
    <property type="protein sequence ID" value="TDZ52334.1"/>
    <property type="molecule type" value="Genomic_DNA"/>
</dbReference>
<evidence type="ECO:0000313" key="3">
    <source>
        <dbReference type="Proteomes" id="UP000295165"/>
    </source>
</evidence>
<evidence type="ECO:0000313" key="2">
    <source>
        <dbReference type="EMBL" id="TDZ52334.1"/>
    </source>
</evidence>